<dbReference type="Pfam" id="PF00378">
    <property type="entry name" value="ECH_1"/>
    <property type="match status" value="1"/>
</dbReference>
<evidence type="ECO:0000259" key="2">
    <source>
        <dbReference type="Pfam" id="PF02911"/>
    </source>
</evidence>
<dbReference type="InterPro" id="IPR005793">
    <property type="entry name" value="Formyl_trans_C"/>
</dbReference>
<dbReference type="Gene3D" id="3.90.226.10">
    <property type="entry name" value="2-enoyl-CoA Hydratase, Chain A, domain 1"/>
    <property type="match status" value="1"/>
</dbReference>
<feature type="domain" description="Formyl transferase N-terminal" evidence="1">
    <location>
        <begin position="39"/>
        <end position="145"/>
    </location>
</feature>
<dbReference type="EC" id="2.1.2.9" evidence="3"/>
<evidence type="ECO:0000259" key="1">
    <source>
        <dbReference type="Pfam" id="PF00551"/>
    </source>
</evidence>
<evidence type="ECO:0000313" key="3">
    <source>
        <dbReference type="EMBL" id="CRH04395.1"/>
    </source>
</evidence>
<dbReference type="EMBL" id="LO017727">
    <property type="protein sequence ID" value="CRH04395.1"/>
    <property type="molecule type" value="Genomic_DNA"/>
</dbReference>
<dbReference type="PIRSF" id="PIRSF006787">
    <property type="entry name" value="Hydrgn_mat_HoxX"/>
    <property type="match status" value="1"/>
</dbReference>
<dbReference type="SUPFAM" id="SSF50486">
    <property type="entry name" value="FMT C-terminal domain-like"/>
    <property type="match status" value="1"/>
</dbReference>
<name>A0A1S7LC84_MAGMO</name>
<dbReference type="GO" id="GO:0003677">
    <property type="term" value="F:DNA binding"/>
    <property type="evidence" value="ECO:0007669"/>
    <property type="project" value="UniProtKB-KW"/>
</dbReference>
<dbReference type="CDD" id="cd08701">
    <property type="entry name" value="FMT_C_HypX"/>
    <property type="match status" value="1"/>
</dbReference>
<dbReference type="CDD" id="cd08650">
    <property type="entry name" value="FMT_core_HypX_N"/>
    <property type="match status" value="1"/>
</dbReference>
<dbReference type="SUPFAM" id="SSF53328">
    <property type="entry name" value="Formyltransferase"/>
    <property type="match status" value="1"/>
</dbReference>
<dbReference type="PANTHER" id="PTHR43388:SF1">
    <property type="entry name" value="HYDROGENASE MATURATION FACTOR HOXX"/>
    <property type="match status" value="1"/>
</dbReference>
<reference evidence="3" key="1">
    <citation type="submission" date="2015-04" db="EMBL/GenBank/DDBJ databases">
        <authorList>
            <person name="Syromyatnikov M.Y."/>
            <person name="Popov V.N."/>
        </authorList>
    </citation>
    <scope>NUCLEOTIDE SEQUENCE</scope>
    <source>
        <strain evidence="3">MO-1</strain>
    </source>
</reference>
<dbReference type="AlphaFoldDB" id="A0A1S7LC84"/>
<sequence>MRILFLTHAFNSLTQALYIALGEGGHDVTVEFDINDEVTREAVALAKPDLIVAPFLKRAIPEEIWRRYLCLIVHPGIMGDRGPSSLDWAVLEGEKEWGVTVLKANAEMDAGDILASRTFPMRNTTKASLYRHEVTDAACECILEVVDGFEKGRLTPRPLDDADDDIHGRLRPLMQQSDRAIDWEHDGADTIVRKIRCADGFPGVRDNLFGRDFFLYDGHKEESFCGAPGTIIARCGPAICLGTGDGAVWVGHLREPHGAMPFKLPATQLLAQEVDGLPELSIESCSGYREIWYEQECGIGYLHFPFYNGAMGTHQCQRLLAAYREACQRDTRVIVLMGGQDFWSNGMHLNLIEAAGSAADASWENINAMDDLTEAIINTRSHLTVAALQGNAGAGGVFLARACDQVWLRRGVILNPYYKDMGNLYGSEYWTYLLPLYAGEASVKRITQSRLPMGSAEAVKLGLADAVLPSEQHAFCQQVSCCAESLAQVRGFAQLLVDKQARRERDEAAKPLAAYRQEELAFMQRNFNGFDPSYHVARYNFVHKVPKSRTPLTIAAHRRISDIIQEKAS</sequence>
<dbReference type="InterPro" id="IPR036477">
    <property type="entry name" value="Formyl_transf_N_sf"/>
</dbReference>
<dbReference type="Pfam" id="PF02911">
    <property type="entry name" value="Formyl_trans_C"/>
    <property type="match status" value="1"/>
</dbReference>
<proteinExistence type="predicted"/>
<dbReference type="InterPro" id="IPR047180">
    <property type="entry name" value="HoxX-like"/>
</dbReference>
<dbReference type="GO" id="GO:0004479">
    <property type="term" value="F:methionyl-tRNA formyltransferase activity"/>
    <property type="evidence" value="ECO:0007669"/>
    <property type="project" value="UniProtKB-EC"/>
</dbReference>
<dbReference type="CDD" id="cd06558">
    <property type="entry name" value="crotonase-like"/>
    <property type="match status" value="1"/>
</dbReference>
<dbReference type="InterPro" id="IPR001753">
    <property type="entry name" value="Enoyl-CoA_hydra/iso"/>
</dbReference>
<dbReference type="Gene3D" id="3.40.50.12230">
    <property type="match status" value="1"/>
</dbReference>
<keyword evidence="3" id="KW-0371">Homeobox</keyword>
<dbReference type="SUPFAM" id="SSF52096">
    <property type="entry name" value="ClpP/crotonase"/>
    <property type="match status" value="1"/>
</dbReference>
<dbReference type="InterPro" id="IPR011034">
    <property type="entry name" value="Formyl_transferase-like_C_sf"/>
</dbReference>
<accession>A0A1S7LC84</accession>
<organism evidence="3">
    <name type="scientific">Magnetococcus massalia (strain MO-1)</name>
    <dbReference type="NCBI Taxonomy" id="451514"/>
    <lineage>
        <taxon>Bacteria</taxon>
        <taxon>Pseudomonadati</taxon>
        <taxon>Pseudomonadota</taxon>
        <taxon>Magnetococcia</taxon>
        <taxon>Magnetococcales</taxon>
        <taxon>Magnetococcaceae</taxon>
        <taxon>Magnetococcus</taxon>
    </lineage>
</organism>
<feature type="domain" description="Formyl transferase C-terminal" evidence="2">
    <location>
        <begin position="174"/>
        <end position="258"/>
    </location>
</feature>
<dbReference type="Pfam" id="PF00551">
    <property type="entry name" value="Formyl_trans_N"/>
    <property type="match status" value="1"/>
</dbReference>
<dbReference type="InterPro" id="IPR009188">
    <property type="entry name" value="NiFe-hyd_mat_HypX/HoxX"/>
</dbReference>
<keyword evidence="3" id="KW-0808">Transferase</keyword>
<dbReference type="InterPro" id="IPR002376">
    <property type="entry name" value="Formyl_transf_N"/>
</dbReference>
<dbReference type="PROSITE" id="PS00373">
    <property type="entry name" value="GART"/>
    <property type="match status" value="1"/>
</dbReference>
<dbReference type="InterPro" id="IPR029045">
    <property type="entry name" value="ClpP/crotonase-like_dom_sf"/>
</dbReference>
<gene>
    <name evidence="3" type="primary">hoxX</name>
    <name evidence="3" type="ORF">MAGMO_0181</name>
</gene>
<dbReference type="InterPro" id="IPR001555">
    <property type="entry name" value="GART_AS"/>
</dbReference>
<protein>
    <submittedName>
        <fullName evidence="3">Hydrogenase maturation factor hoxX. Methionyl-tRNA formyltransferase</fullName>
        <ecNumber evidence="3">2.1.2.9</ecNumber>
    </submittedName>
</protein>
<dbReference type="PANTHER" id="PTHR43388">
    <property type="entry name" value="HYDROGENASE MATURATION FACTOR HOXX"/>
    <property type="match status" value="1"/>
</dbReference>